<evidence type="ECO:0000313" key="10">
    <source>
        <dbReference type="Proteomes" id="UP000789706"/>
    </source>
</evidence>
<keyword evidence="5" id="KW-0443">Lipid metabolism</keyword>
<gene>
    <name evidence="9" type="ORF">DEBURN_LOCUS3846</name>
</gene>
<dbReference type="EMBL" id="CAJVPK010000258">
    <property type="protein sequence ID" value="CAG8484589.1"/>
    <property type="molecule type" value="Genomic_DNA"/>
</dbReference>
<evidence type="ECO:0000256" key="4">
    <source>
        <dbReference type="ARBA" id="ARBA00022989"/>
    </source>
</evidence>
<feature type="compositionally biased region" description="Gly residues" evidence="7">
    <location>
        <begin position="227"/>
        <end position="236"/>
    </location>
</feature>
<sequence length="236" mass="26733">MLYIPKIAHVRPIYLQYDKEPNLITAEIDFVEGGKYRSILTAEQSYDISIDLYVPASETNIGLGNFMIYLRLTDSGNQTVIESYRPEKPVTKAFLSISNKQLNTYNAQIRLDAHFRGLRYFMYYHQASTAVAFISLFLFWEIFASILAWRLLVSWIQNNMQPLIVPTKNIPQTENVGVLVRRNNVSVGMNEELTENGNEESNIGSSSTGRTTAAAISSNTRVHRRNIGGGNETNEQ</sequence>
<organism evidence="9 10">
    <name type="scientific">Diversispora eburnea</name>
    <dbReference type="NCBI Taxonomy" id="1213867"/>
    <lineage>
        <taxon>Eukaryota</taxon>
        <taxon>Fungi</taxon>
        <taxon>Fungi incertae sedis</taxon>
        <taxon>Mucoromycota</taxon>
        <taxon>Glomeromycotina</taxon>
        <taxon>Glomeromycetes</taxon>
        <taxon>Diversisporales</taxon>
        <taxon>Diversisporaceae</taxon>
        <taxon>Diversispora</taxon>
    </lineage>
</organism>
<proteinExistence type="predicted"/>
<dbReference type="AlphaFoldDB" id="A0A9N8WHI1"/>
<evidence type="ECO:0000256" key="5">
    <source>
        <dbReference type="ARBA" id="ARBA00023098"/>
    </source>
</evidence>
<feature type="compositionally biased region" description="Low complexity" evidence="7">
    <location>
        <begin position="199"/>
        <end position="209"/>
    </location>
</feature>
<accession>A0A9N8WHI1</accession>
<name>A0A9N8WHI1_9GLOM</name>
<evidence type="ECO:0000256" key="8">
    <source>
        <dbReference type="SAM" id="Phobius"/>
    </source>
</evidence>
<keyword evidence="10" id="KW-1185">Reference proteome</keyword>
<protein>
    <submittedName>
        <fullName evidence="9">8493_t:CDS:1</fullName>
    </submittedName>
</protein>
<dbReference type="PANTHER" id="PTHR21212:SF0">
    <property type="entry name" value="SEIPIN"/>
    <property type="match status" value="1"/>
</dbReference>
<dbReference type="OrthoDB" id="3990054at2759"/>
<feature type="compositionally biased region" description="Polar residues" evidence="7">
    <location>
        <begin position="210"/>
        <end position="220"/>
    </location>
</feature>
<comment type="caution">
    <text evidence="9">The sequence shown here is derived from an EMBL/GenBank/DDBJ whole genome shotgun (WGS) entry which is preliminary data.</text>
</comment>
<feature type="transmembrane region" description="Helical" evidence="8">
    <location>
        <begin position="129"/>
        <end position="152"/>
    </location>
</feature>
<dbReference type="GO" id="GO:0140042">
    <property type="term" value="P:lipid droplet formation"/>
    <property type="evidence" value="ECO:0007669"/>
    <property type="project" value="UniProtKB-ARBA"/>
</dbReference>
<dbReference type="InterPro" id="IPR009617">
    <property type="entry name" value="Seipin"/>
</dbReference>
<evidence type="ECO:0000256" key="6">
    <source>
        <dbReference type="ARBA" id="ARBA00023136"/>
    </source>
</evidence>
<reference evidence="9" key="1">
    <citation type="submission" date="2021-06" db="EMBL/GenBank/DDBJ databases">
        <authorList>
            <person name="Kallberg Y."/>
            <person name="Tangrot J."/>
            <person name="Rosling A."/>
        </authorList>
    </citation>
    <scope>NUCLEOTIDE SEQUENCE</scope>
    <source>
        <strain evidence="9">AZ414A</strain>
    </source>
</reference>
<keyword evidence="2 8" id="KW-0812">Transmembrane</keyword>
<dbReference type="CDD" id="cd23995">
    <property type="entry name" value="Seipin_BSCL2_like"/>
    <property type="match status" value="1"/>
</dbReference>
<keyword evidence="3" id="KW-0256">Endoplasmic reticulum</keyword>
<evidence type="ECO:0000256" key="2">
    <source>
        <dbReference type="ARBA" id="ARBA00022692"/>
    </source>
</evidence>
<dbReference type="GO" id="GO:0006629">
    <property type="term" value="P:lipid metabolic process"/>
    <property type="evidence" value="ECO:0007669"/>
    <property type="project" value="UniProtKB-KW"/>
</dbReference>
<dbReference type="Pfam" id="PF06775">
    <property type="entry name" value="Seipin"/>
    <property type="match status" value="2"/>
</dbReference>
<keyword evidence="4 8" id="KW-1133">Transmembrane helix</keyword>
<evidence type="ECO:0000256" key="7">
    <source>
        <dbReference type="SAM" id="MobiDB-lite"/>
    </source>
</evidence>
<evidence type="ECO:0000256" key="3">
    <source>
        <dbReference type="ARBA" id="ARBA00022824"/>
    </source>
</evidence>
<feature type="region of interest" description="Disordered" evidence="7">
    <location>
        <begin position="194"/>
        <end position="236"/>
    </location>
</feature>
<keyword evidence="6 8" id="KW-0472">Membrane</keyword>
<comment type="subcellular location">
    <subcellularLocation>
        <location evidence="1">Endoplasmic reticulum membrane</location>
        <topology evidence="1">Multi-pass membrane protein</topology>
    </subcellularLocation>
</comment>
<dbReference type="PANTHER" id="PTHR21212">
    <property type="entry name" value="BERNARDINELLI-SEIP CONGENITAL LIPODYSTROPHY 2 HOMOLOG BSCL2 PROTEIN"/>
    <property type="match status" value="1"/>
</dbReference>
<dbReference type="GO" id="GO:0005789">
    <property type="term" value="C:endoplasmic reticulum membrane"/>
    <property type="evidence" value="ECO:0007669"/>
    <property type="project" value="UniProtKB-SubCell"/>
</dbReference>
<evidence type="ECO:0000313" key="9">
    <source>
        <dbReference type="EMBL" id="CAG8484589.1"/>
    </source>
</evidence>
<dbReference type="Proteomes" id="UP000789706">
    <property type="component" value="Unassembled WGS sequence"/>
</dbReference>
<evidence type="ECO:0000256" key="1">
    <source>
        <dbReference type="ARBA" id="ARBA00004477"/>
    </source>
</evidence>